<accession>A0A7I4BSR7</accession>
<reference evidence="9 10" key="2">
    <citation type="journal article" date="2018" name="Plant J.">
        <title>The Physcomitrella patens chromosome-scale assembly reveals moss genome structure and evolution.</title>
        <authorList>
            <person name="Lang D."/>
            <person name="Ullrich K.K."/>
            <person name="Murat F."/>
            <person name="Fuchs J."/>
            <person name="Jenkins J."/>
            <person name="Haas F.B."/>
            <person name="Piednoel M."/>
            <person name="Gundlach H."/>
            <person name="Van Bel M."/>
            <person name="Meyberg R."/>
            <person name="Vives C."/>
            <person name="Morata J."/>
            <person name="Symeonidi A."/>
            <person name="Hiss M."/>
            <person name="Muchero W."/>
            <person name="Kamisugi Y."/>
            <person name="Saleh O."/>
            <person name="Blanc G."/>
            <person name="Decker E.L."/>
            <person name="van Gessel N."/>
            <person name="Grimwood J."/>
            <person name="Hayes R.D."/>
            <person name="Graham S.W."/>
            <person name="Gunter L.E."/>
            <person name="McDaniel S.F."/>
            <person name="Hoernstein S.N.W."/>
            <person name="Larsson A."/>
            <person name="Li F.W."/>
            <person name="Perroud P.F."/>
            <person name="Phillips J."/>
            <person name="Ranjan P."/>
            <person name="Rokshar D.S."/>
            <person name="Rothfels C.J."/>
            <person name="Schneider L."/>
            <person name="Shu S."/>
            <person name="Stevenson D.W."/>
            <person name="Thummler F."/>
            <person name="Tillich M."/>
            <person name="Villarreal Aguilar J.C."/>
            <person name="Widiez T."/>
            <person name="Wong G.K."/>
            <person name="Wymore A."/>
            <person name="Zhang Y."/>
            <person name="Zimmer A.D."/>
            <person name="Quatrano R.S."/>
            <person name="Mayer K.F.X."/>
            <person name="Goodstein D."/>
            <person name="Casacuberta J.M."/>
            <person name="Vandepoele K."/>
            <person name="Reski R."/>
            <person name="Cuming A.C."/>
            <person name="Tuskan G.A."/>
            <person name="Maumus F."/>
            <person name="Salse J."/>
            <person name="Schmutz J."/>
            <person name="Rensing S.A."/>
        </authorList>
    </citation>
    <scope>NUCLEOTIDE SEQUENCE [LARGE SCALE GENOMIC DNA]</scope>
    <source>
        <strain evidence="9 10">cv. Gransden 2004</strain>
    </source>
</reference>
<dbReference type="InterPro" id="IPR052751">
    <property type="entry name" value="Plant_MAPKKK"/>
</dbReference>
<dbReference type="GO" id="GO:0004672">
    <property type="term" value="F:protein kinase activity"/>
    <property type="evidence" value="ECO:0000318"/>
    <property type="project" value="GO_Central"/>
</dbReference>
<evidence type="ECO:0000256" key="5">
    <source>
        <dbReference type="PROSITE-ProRule" id="PRU10141"/>
    </source>
</evidence>
<evidence type="ECO:0000256" key="4">
    <source>
        <dbReference type="ARBA" id="ARBA00022840"/>
    </source>
</evidence>
<proteinExistence type="predicted"/>
<dbReference type="InterPro" id="IPR000719">
    <property type="entry name" value="Prot_kinase_dom"/>
</dbReference>
<dbReference type="PANTHER" id="PTHR48011:SF5">
    <property type="entry name" value="PROTEIN KINASE DOMAIN-CONTAINING PROTEIN"/>
    <property type="match status" value="1"/>
</dbReference>
<feature type="compositionally biased region" description="Basic and acidic residues" evidence="6">
    <location>
        <begin position="462"/>
        <end position="477"/>
    </location>
</feature>
<feature type="transmembrane region" description="Helical" evidence="7">
    <location>
        <begin position="605"/>
        <end position="627"/>
    </location>
</feature>
<dbReference type="InterPro" id="IPR011009">
    <property type="entry name" value="Kinase-like_dom_sf"/>
</dbReference>
<keyword evidence="7" id="KW-1133">Transmembrane helix</keyword>
<dbReference type="Proteomes" id="UP000006727">
    <property type="component" value="Chromosome 1"/>
</dbReference>
<sequence length="640" mass="70351">MAGCGAVARSWIRGNLIGAGAFGKVNLAVNREDGEVFAVKSVRVEEGSGDAGAQVSLQALENEIEILQSLESKFVVRCLGSDWTEEGGKLMRNAYLEYMPEGCLTDFVRQFAGAGSEPLDEHLIRTYTRSIVEGVDYLHRQGIVHCDIKGKNILVGNGSVKLTDFGSAKRVGAEGRVCGNGSGGSLGRLNGTPLWMAPEVVRQDEQGLASDIWSLGCTVLEMATGKAPWSHLANPFVAMFQIGYKDEIPAVPASLSSEAQDFLRRCFERDPRKRWTSGELLEHPFLTTRHVAKKVEVEVGEAERRECDGRLVEEMKETVPILRMPSFLKRGLVTEGKVEESVGSRGYSSSPFAMPMEGEWIVVRSPSESPRSGSPSRGQRSVSTASSEPEEYTEFNIDESVEEALSVDKEVEVATVFFVKEQMSSSSSSHFFPEQCIISIDSESAVEDVMFSTGSVCTKEDFEGHDGARSERNRESGVDLLGGHGSSSALRPPAKTSEMENSGFCMDFRSLQYLIRLPQLNRFGISGLEISSSSLGVTVLKSLFFMLGPDGTDDHESRECLEGSNEDTSGTNMGNVLPWNYCTVLPRFTCNNIWKTLRVLLFEEAVTFFSFNSDVITLLTLLMATMLRRFNVQHLQMPSK</sequence>
<dbReference type="SUPFAM" id="SSF56112">
    <property type="entry name" value="Protein kinase-like (PK-like)"/>
    <property type="match status" value="1"/>
</dbReference>
<dbReference type="Gene3D" id="1.10.510.10">
    <property type="entry name" value="Transferase(Phosphotransferase) domain 1"/>
    <property type="match status" value="1"/>
</dbReference>
<keyword evidence="7" id="KW-0812">Transmembrane</keyword>
<organism evidence="9 10">
    <name type="scientific">Physcomitrium patens</name>
    <name type="common">Spreading-leaved earth moss</name>
    <name type="synonym">Physcomitrella patens</name>
    <dbReference type="NCBI Taxonomy" id="3218"/>
    <lineage>
        <taxon>Eukaryota</taxon>
        <taxon>Viridiplantae</taxon>
        <taxon>Streptophyta</taxon>
        <taxon>Embryophyta</taxon>
        <taxon>Bryophyta</taxon>
        <taxon>Bryophytina</taxon>
        <taxon>Bryopsida</taxon>
        <taxon>Funariidae</taxon>
        <taxon>Funariales</taxon>
        <taxon>Funariaceae</taxon>
        <taxon>Physcomitrium</taxon>
    </lineage>
</organism>
<evidence type="ECO:0000256" key="2">
    <source>
        <dbReference type="ARBA" id="ARBA00022741"/>
    </source>
</evidence>
<dbReference type="EnsemblPlants" id="Pp3c1_19780V3.2">
    <property type="protein sequence ID" value="Pp3c1_19780V3.2"/>
    <property type="gene ID" value="Pp3c1_19780"/>
</dbReference>
<protein>
    <recommendedName>
        <fullName evidence="8">Protein kinase domain-containing protein</fullName>
    </recommendedName>
</protein>
<feature type="binding site" evidence="5">
    <location>
        <position position="40"/>
    </location>
    <ligand>
        <name>ATP</name>
        <dbReference type="ChEBI" id="CHEBI:30616"/>
    </ligand>
</feature>
<keyword evidence="3" id="KW-0418">Kinase</keyword>
<dbReference type="InterPro" id="IPR008271">
    <property type="entry name" value="Ser/Thr_kinase_AS"/>
</dbReference>
<evidence type="ECO:0000313" key="9">
    <source>
        <dbReference type="EnsemblPlants" id="Pp3c1_19780V3.2"/>
    </source>
</evidence>
<keyword evidence="10" id="KW-1185">Reference proteome</keyword>
<feature type="domain" description="Protein kinase" evidence="8">
    <location>
        <begin position="11"/>
        <end position="286"/>
    </location>
</feature>
<feature type="region of interest" description="Disordered" evidence="6">
    <location>
        <begin position="365"/>
        <end position="395"/>
    </location>
</feature>
<keyword evidence="1" id="KW-0808">Transferase</keyword>
<dbReference type="GO" id="GO:0007165">
    <property type="term" value="P:signal transduction"/>
    <property type="evidence" value="ECO:0000318"/>
    <property type="project" value="GO_Central"/>
</dbReference>
<reference evidence="9" key="3">
    <citation type="submission" date="2020-12" db="UniProtKB">
        <authorList>
            <consortium name="EnsemblPlants"/>
        </authorList>
    </citation>
    <scope>IDENTIFICATION</scope>
</reference>
<dbReference type="AlphaFoldDB" id="A0A7I4BSR7"/>
<reference evidence="9 10" key="1">
    <citation type="journal article" date="2008" name="Science">
        <title>The Physcomitrella genome reveals evolutionary insights into the conquest of land by plants.</title>
        <authorList>
            <person name="Rensing S."/>
            <person name="Lang D."/>
            <person name="Zimmer A."/>
            <person name="Terry A."/>
            <person name="Salamov A."/>
            <person name="Shapiro H."/>
            <person name="Nishiyama T."/>
            <person name="Perroud P.-F."/>
            <person name="Lindquist E."/>
            <person name="Kamisugi Y."/>
            <person name="Tanahashi T."/>
            <person name="Sakakibara K."/>
            <person name="Fujita T."/>
            <person name="Oishi K."/>
            <person name="Shin-I T."/>
            <person name="Kuroki Y."/>
            <person name="Toyoda A."/>
            <person name="Suzuki Y."/>
            <person name="Hashimoto A."/>
            <person name="Yamaguchi K."/>
            <person name="Sugano A."/>
            <person name="Kohara Y."/>
            <person name="Fujiyama A."/>
            <person name="Anterola A."/>
            <person name="Aoki S."/>
            <person name="Ashton N."/>
            <person name="Barbazuk W.B."/>
            <person name="Barker E."/>
            <person name="Bennetzen J."/>
            <person name="Bezanilla M."/>
            <person name="Blankenship R."/>
            <person name="Cho S.H."/>
            <person name="Dutcher S."/>
            <person name="Estelle M."/>
            <person name="Fawcett J.A."/>
            <person name="Gundlach H."/>
            <person name="Hanada K."/>
            <person name="Heyl A."/>
            <person name="Hicks K.A."/>
            <person name="Hugh J."/>
            <person name="Lohr M."/>
            <person name="Mayer K."/>
            <person name="Melkozernov A."/>
            <person name="Murata T."/>
            <person name="Nelson D."/>
            <person name="Pils B."/>
            <person name="Prigge M."/>
            <person name="Reiss B."/>
            <person name="Renner T."/>
            <person name="Rombauts S."/>
            <person name="Rushton P."/>
            <person name="Sanderfoot A."/>
            <person name="Schween G."/>
            <person name="Shiu S.-H."/>
            <person name="Stueber K."/>
            <person name="Theodoulou F.L."/>
            <person name="Tu H."/>
            <person name="Van de Peer Y."/>
            <person name="Verrier P.J."/>
            <person name="Waters E."/>
            <person name="Wood A."/>
            <person name="Yang L."/>
            <person name="Cove D."/>
            <person name="Cuming A."/>
            <person name="Hasebe M."/>
            <person name="Lucas S."/>
            <person name="Mishler D.B."/>
            <person name="Reski R."/>
            <person name="Grigoriev I."/>
            <person name="Quatrano R.S."/>
            <person name="Boore J.L."/>
        </authorList>
    </citation>
    <scope>NUCLEOTIDE SEQUENCE [LARGE SCALE GENOMIC DNA]</scope>
    <source>
        <strain evidence="9 10">cv. Gransden 2004</strain>
    </source>
</reference>
<evidence type="ECO:0000256" key="3">
    <source>
        <dbReference type="ARBA" id="ARBA00022777"/>
    </source>
</evidence>
<dbReference type="FunFam" id="1.10.510.10:FF:001090">
    <property type="entry name" value="Serine threonine protein kinase putative"/>
    <property type="match status" value="1"/>
</dbReference>
<dbReference type="SMART" id="SM00220">
    <property type="entry name" value="S_TKc"/>
    <property type="match status" value="1"/>
</dbReference>
<feature type="compositionally biased region" description="Low complexity" evidence="6">
    <location>
        <begin position="365"/>
        <end position="383"/>
    </location>
</feature>
<dbReference type="PROSITE" id="PS00107">
    <property type="entry name" value="PROTEIN_KINASE_ATP"/>
    <property type="match status" value="1"/>
</dbReference>
<dbReference type="Pfam" id="PF00069">
    <property type="entry name" value="Pkinase"/>
    <property type="match status" value="1"/>
</dbReference>
<keyword evidence="2 5" id="KW-0547">Nucleotide-binding</keyword>
<dbReference type="InParanoid" id="A0A7I4BSR7"/>
<dbReference type="PANTHER" id="PTHR48011">
    <property type="entry name" value="CCR4-NOT TRANSCRIPTIONAL COMPLEX SUBUNIT CAF120-RELATED"/>
    <property type="match status" value="1"/>
</dbReference>
<evidence type="ECO:0000256" key="1">
    <source>
        <dbReference type="ARBA" id="ARBA00022679"/>
    </source>
</evidence>
<dbReference type="GO" id="GO:0005524">
    <property type="term" value="F:ATP binding"/>
    <property type="evidence" value="ECO:0007669"/>
    <property type="project" value="UniProtKB-UniRule"/>
</dbReference>
<evidence type="ECO:0000256" key="7">
    <source>
        <dbReference type="SAM" id="Phobius"/>
    </source>
</evidence>
<evidence type="ECO:0000259" key="8">
    <source>
        <dbReference type="PROSITE" id="PS50011"/>
    </source>
</evidence>
<dbReference type="Gramene" id="Pp3c1_19780V3.2">
    <property type="protein sequence ID" value="Pp3c1_19780V3.2"/>
    <property type="gene ID" value="Pp3c1_19780"/>
</dbReference>
<keyword evidence="7" id="KW-0472">Membrane</keyword>
<dbReference type="CDD" id="cd06606">
    <property type="entry name" value="STKc_MAPKKK"/>
    <property type="match status" value="1"/>
</dbReference>
<feature type="region of interest" description="Disordered" evidence="6">
    <location>
        <begin position="462"/>
        <end position="495"/>
    </location>
</feature>
<dbReference type="EMBL" id="ABEU02000001">
    <property type="status" value="NOT_ANNOTATED_CDS"/>
    <property type="molecule type" value="Genomic_DNA"/>
</dbReference>
<dbReference type="InterPro" id="IPR017441">
    <property type="entry name" value="Protein_kinase_ATP_BS"/>
</dbReference>
<evidence type="ECO:0000313" key="10">
    <source>
        <dbReference type="Proteomes" id="UP000006727"/>
    </source>
</evidence>
<dbReference type="PROSITE" id="PS00108">
    <property type="entry name" value="PROTEIN_KINASE_ST"/>
    <property type="match status" value="1"/>
</dbReference>
<dbReference type="PROSITE" id="PS50011">
    <property type="entry name" value="PROTEIN_KINASE_DOM"/>
    <property type="match status" value="1"/>
</dbReference>
<name>A0A7I4BSR7_PHYPA</name>
<dbReference type="FunCoup" id="A0A7I4BSR7">
    <property type="interactions" value="663"/>
</dbReference>
<keyword evidence="4 5" id="KW-0067">ATP-binding</keyword>
<evidence type="ECO:0000256" key="6">
    <source>
        <dbReference type="SAM" id="MobiDB-lite"/>
    </source>
</evidence>